<keyword evidence="1" id="KW-0732">Signal</keyword>
<evidence type="ECO:0008006" key="4">
    <source>
        <dbReference type="Google" id="ProtNLM"/>
    </source>
</evidence>
<organism evidence="2 3">
    <name type="scientific">Favolaschia claudopus</name>
    <dbReference type="NCBI Taxonomy" id="2862362"/>
    <lineage>
        <taxon>Eukaryota</taxon>
        <taxon>Fungi</taxon>
        <taxon>Dikarya</taxon>
        <taxon>Basidiomycota</taxon>
        <taxon>Agaricomycotina</taxon>
        <taxon>Agaricomycetes</taxon>
        <taxon>Agaricomycetidae</taxon>
        <taxon>Agaricales</taxon>
        <taxon>Marasmiineae</taxon>
        <taxon>Mycenaceae</taxon>
        <taxon>Favolaschia</taxon>
    </lineage>
</organism>
<comment type="caution">
    <text evidence="2">The sequence shown here is derived from an EMBL/GenBank/DDBJ whole genome shotgun (WGS) entry which is preliminary data.</text>
</comment>
<feature type="signal peptide" evidence="1">
    <location>
        <begin position="1"/>
        <end position="17"/>
    </location>
</feature>
<proteinExistence type="predicted"/>
<protein>
    <recommendedName>
        <fullName evidence="4">Secreted protein</fullName>
    </recommendedName>
</protein>
<accession>A0AAW0A9P1</accession>
<name>A0AAW0A9P1_9AGAR</name>
<evidence type="ECO:0000313" key="3">
    <source>
        <dbReference type="Proteomes" id="UP001362999"/>
    </source>
</evidence>
<dbReference type="Proteomes" id="UP001362999">
    <property type="component" value="Unassembled WGS sequence"/>
</dbReference>
<evidence type="ECO:0000313" key="2">
    <source>
        <dbReference type="EMBL" id="KAK7005889.1"/>
    </source>
</evidence>
<feature type="chain" id="PRO_5043676318" description="Secreted protein" evidence="1">
    <location>
        <begin position="18"/>
        <end position="106"/>
    </location>
</feature>
<dbReference type="AlphaFoldDB" id="A0AAW0A9P1"/>
<sequence length="106" mass="11442">MILFPLFLVAALRLGCPSPSRVCRSRFALERCSCLGVRLLASGVGIPQSRVALAAGCTHEYVSCPVSPLLRSGCRERLASYVSHSPELLLLRSRGRERLTAACGRA</sequence>
<keyword evidence="3" id="KW-1185">Reference proteome</keyword>
<evidence type="ECO:0000256" key="1">
    <source>
        <dbReference type="SAM" id="SignalP"/>
    </source>
</evidence>
<dbReference type="EMBL" id="JAWWNJ010000077">
    <property type="protein sequence ID" value="KAK7005889.1"/>
    <property type="molecule type" value="Genomic_DNA"/>
</dbReference>
<gene>
    <name evidence="2" type="ORF">R3P38DRAFT_3040207</name>
</gene>
<reference evidence="2 3" key="1">
    <citation type="journal article" date="2024" name="J Genomics">
        <title>Draft genome sequencing and assembly of Favolaschia claudopus CIRM-BRFM 2984 isolated from oak limbs.</title>
        <authorList>
            <person name="Navarro D."/>
            <person name="Drula E."/>
            <person name="Chaduli D."/>
            <person name="Cazenave R."/>
            <person name="Ahrendt S."/>
            <person name="Wang J."/>
            <person name="Lipzen A."/>
            <person name="Daum C."/>
            <person name="Barry K."/>
            <person name="Grigoriev I.V."/>
            <person name="Favel A."/>
            <person name="Rosso M.N."/>
            <person name="Martin F."/>
        </authorList>
    </citation>
    <scope>NUCLEOTIDE SEQUENCE [LARGE SCALE GENOMIC DNA]</scope>
    <source>
        <strain evidence="2 3">CIRM-BRFM 2984</strain>
    </source>
</reference>